<keyword evidence="3" id="KW-1185">Reference proteome</keyword>
<dbReference type="Proteomes" id="UP000276133">
    <property type="component" value="Unassembled WGS sequence"/>
</dbReference>
<dbReference type="AlphaFoldDB" id="A0A3M7QNN1"/>
<name>A0A3M7QNN1_BRAPC</name>
<accession>A0A3M7QNN1</accession>
<protein>
    <submittedName>
        <fullName evidence="2">Uncharacterized protein</fullName>
    </submittedName>
</protein>
<gene>
    <name evidence="2" type="ORF">BpHYR1_028276</name>
</gene>
<proteinExistence type="predicted"/>
<feature type="region of interest" description="Disordered" evidence="1">
    <location>
        <begin position="178"/>
        <end position="211"/>
    </location>
</feature>
<evidence type="ECO:0000256" key="1">
    <source>
        <dbReference type="SAM" id="MobiDB-lite"/>
    </source>
</evidence>
<feature type="region of interest" description="Disordered" evidence="1">
    <location>
        <begin position="135"/>
        <end position="156"/>
    </location>
</feature>
<dbReference type="OrthoDB" id="6781724at2759"/>
<comment type="caution">
    <text evidence="2">The sequence shown here is derived from an EMBL/GenBank/DDBJ whole genome shotgun (WGS) entry which is preliminary data.</text>
</comment>
<reference evidence="2 3" key="1">
    <citation type="journal article" date="2018" name="Sci. Rep.">
        <title>Genomic signatures of local adaptation to the degree of environmental predictability in rotifers.</title>
        <authorList>
            <person name="Franch-Gras L."/>
            <person name="Hahn C."/>
            <person name="Garcia-Roger E.M."/>
            <person name="Carmona M.J."/>
            <person name="Serra M."/>
            <person name="Gomez A."/>
        </authorList>
    </citation>
    <scope>NUCLEOTIDE SEQUENCE [LARGE SCALE GENOMIC DNA]</scope>
    <source>
        <strain evidence="2">HYR1</strain>
    </source>
</reference>
<evidence type="ECO:0000313" key="2">
    <source>
        <dbReference type="EMBL" id="RNA12681.1"/>
    </source>
</evidence>
<organism evidence="2 3">
    <name type="scientific">Brachionus plicatilis</name>
    <name type="common">Marine rotifer</name>
    <name type="synonym">Brachionus muelleri</name>
    <dbReference type="NCBI Taxonomy" id="10195"/>
    <lineage>
        <taxon>Eukaryota</taxon>
        <taxon>Metazoa</taxon>
        <taxon>Spiralia</taxon>
        <taxon>Gnathifera</taxon>
        <taxon>Rotifera</taxon>
        <taxon>Eurotatoria</taxon>
        <taxon>Monogononta</taxon>
        <taxon>Pseudotrocha</taxon>
        <taxon>Ploima</taxon>
        <taxon>Brachionidae</taxon>
        <taxon>Brachionus</taxon>
    </lineage>
</organism>
<dbReference type="EMBL" id="REGN01005634">
    <property type="protein sequence ID" value="RNA12681.1"/>
    <property type="molecule type" value="Genomic_DNA"/>
</dbReference>
<sequence>MVGDENKNKNKKDKLNLIRLKLARHVIETFSLSNDTQIRNRTAARYMANDIWNLIDTCVESRLTTDCSAVFLSKNLNSSFNDSTSQAVNISEKKLVSEIRELKKSNEKIYKCVQDLKTENSIELINDQEDSDAVFESDYSQKGTKKRKTSHATSIDSNRKEEVVALNHCEPNTNVSWKNVVGKNSKPTSSTRKVNPSHEKNIGQSSKKNNKYIVGSQSETDKVKGAKKIFHFYTGFWHIDNSLEDVSAYIISFTNLEKIEQLNTANKYYKSFHIQVMSTESDKILDPKNWPTGIRVKRFFLSKLNSQKIGSMNNENPVNSDKHKKQKENVENITTKMDKQIEDTNTQRNEDIENLPDIDHVIINTDMEQ</sequence>
<evidence type="ECO:0000313" key="3">
    <source>
        <dbReference type="Proteomes" id="UP000276133"/>
    </source>
</evidence>
<feature type="compositionally biased region" description="Polar residues" evidence="1">
    <location>
        <begin position="185"/>
        <end position="194"/>
    </location>
</feature>